<dbReference type="GeneID" id="37006601"/>
<evidence type="ECO:0000313" key="2">
    <source>
        <dbReference type="EMBL" id="PVH18977.1"/>
    </source>
</evidence>
<feature type="region of interest" description="Disordered" evidence="1">
    <location>
        <begin position="99"/>
        <end position="132"/>
    </location>
</feature>
<dbReference type="EMBL" id="PKFO01000001">
    <property type="protein sequence ID" value="PVH18977.1"/>
    <property type="molecule type" value="Genomic_DNA"/>
</dbReference>
<reference evidence="2 3" key="1">
    <citation type="submission" date="2017-12" db="EMBL/GenBank/DDBJ databases">
        <title>Genome Sequence of a Multidrug-Resistant Candida haemulonii Isolate from a Patient with Chronic Leg Ulcers in Israel.</title>
        <authorList>
            <person name="Chow N.A."/>
            <person name="Gade L."/>
            <person name="Batra D."/>
            <person name="Rowe L.A."/>
            <person name="Ben-Ami R."/>
            <person name="Loparev V.N."/>
            <person name="Litvintseva A.P."/>
        </authorList>
    </citation>
    <scope>NUCLEOTIDE SEQUENCE [LARGE SCALE GENOMIC DNA]</scope>
    <source>
        <strain evidence="2 3">B11899</strain>
    </source>
</reference>
<dbReference type="VEuPathDB" id="FungiDB:CXQ85_001270"/>
<feature type="compositionally biased region" description="Polar residues" evidence="1">
    <location>
        <begin position="301"/>
        <end position="314"/>
    </location>
</feature>
<feature type="compositionally biased region" description="Low complexity" evidence="1">
    <location>
        <begin position="108"/>
        <end position="124"/>
    </location>
</feature>
<accession>A0A2V1AKY2</accession>
<comment type="caution">
    <text evidence="2">The sequence shown here is derived from an EMBL/GenBank/DDBJ whole genome shotgun (WGS) entry which is preliminary data.</text>
</comment>
<gene>
    <name evidence="2" type="ORF">CXQ85_001270</name>
</gene>
<keyword evidence="3" id="KW-1185">Reference proteome</keyword>
<feature type="compositionally biased region" description="Basic and acidic residues" evidence="1">
    <location>
        <begin position="274"/>
        <end position="285"/>
    </location>
</feature>
<feature type="region of interest" description="Disordered" evidence="1">
    <location>
        <begin position="510"/>
        <end position="576"/>
    </location>
</feature>
<feature type="compositionally biased region" description="Low complexity" evidence="1">
    <location>
        <begin position="412"/>
        <end position="430"/>
    </location>
</feature>
<evidence type="ECO:0000256" key="1">
    <source>
        <dbReference type="SAM" id="MobiDB-lite"/>
    </source>
</evidence>
<feature type="compositionally biased region" description="Basic and acidic residues" evidence="1">
    <location>
        <begin position="561"/>
        <end position="576"/>
    </location>
</feature>
<dbReference type="STRING" id="45357.A0A2V1AKY2"/>
<dbReference type="Proteomes" id="UP000244309">
    <property type="component" value="Unassembled WGS sequence"/>
</dbReference>
<feature type="compositionally biased region" description="Low complexity" evidence="1">
    <location>
        <begin position="373"/>
        <end position="385"/>
    </location>
</feature>
<dbReference type="AlphaFoldDB" id="A0A2V1AKY2"/>
<proteinExistence type="predicted"/>
<dbReference type="RefSeq" id="XP_025339917.1">
    <property type="nucleotide sequence ID" value="XM_025484986.1"/>
</dbReference>
<sequence length="576" mass="64558">MVPSVSVLNPPENRPPDAVALRLNSEVLASLRKLQQQGVVPKLVVKNGHFSIKVNDSLVYPCSSSNESLRFDIYHPSDSRNYDFAGTVTERLNVLTDPRQIKDHMKAPVVQPSKSPPSSSLPEKPSFDHAKKSSLHEHNLYTVASDSKAEATAKFLALVALGPITKKDVEHRVNSSHKVSHADMTSLFQTHTQIYRPNSTFTESDTYPSVALGLTDIDPQHSDDYVILKDKAYKELRPWQCPFTKYERALVIENTHHALSRLGYSDTHPLRRRITEKSSDDETKKHAALGGGLLTSKDSKTPGSPFNISPNKRSASPRVEQESKRKKQKNDESPLKNISDTKDQKKFVVSSSSSSSSEDERQSKKPKKEGKRSNSSGSNHSVFSNATSYTSPSSINEEHNDDNEHSEDDMKLSSLPRASPALPSKPAPTSSDKRQQYYKQLADNFYTKYSEYKQLHDNLLKDHKSGTAQEKKRRVLKLFEMHNLLAGWKRKLWDYHNESNMAQGIMHLSRHKKTNSGSHGTISAPSTSQLSSQDRFQRSGTASPSVNYADRFAPGKQAGKRTLEQRSPRPKVALDY</sequence>
<feature type="compositionally biased region" description="Basic and acidic residues" evidence="1">
    <location>
        <begin position="319"/>
        <end position="346"/>
    </location>
</feature>
<dbReference type="OrthoDB" id="2587563at2759"/>
<name>A0A2V1AKY2_9ASCO</name>
<organism evidence="2 3">
    <name type="scientific">Candidozyma haemuli</name>
    <dbReference type="NCBI Taxonomy" id="45357"/>
    <lineage>
        <taxon>Eukaryota</taxon>
        <taxon>Fungi</taxon>
        <taxon>Dikarya</taxon>
        <taxon>Ascomycota</taxon>
        <taxon>Saccharomycotina</taxon>
        <taxon>Pichiomycetes</taxon>
        <taxon>Metschnikowiaceae</taxon>
        <taxon>Candidozyma</taxon>
    </lineage>
</organism>
<feature type="compositionally biased region" description="Polar residues" evidence="1">
    <location>
        <begin position="515"/>
        <end position="546"/>
    </location>
</feature>
<evidence type="ECO:0000313" key="3">
    <source>
        <dbReference type="Proteomes" id="UP000244309"/>
    </source>
</evidence>
<feature type="region of interest" description="Disordered" evidence="1">
    <location>
        <begin position="274"/>
        <end position="435"/>
    </location>
</feature>
<protein>
    <submittedName>
        <fullName evidence="2">Uncharacterized protein</fullName>
    </submittedName>
</protein>